<feature type="binding site" description="in other chain" evidence="8">
    <location>
        <position position="178"/>
    </location>
    <ligand>
        <name>deamido-NAD(+)</name>
        <dbReference type="ChEBI" id="CHEBI:58437"/>
        <note>ligand shared between two neighboring subunits</note>
    </ligand>
</feature>
<dbReference type="GO" id="GO:0003952">
    <property type="term" value="F:NAD+ synthase (glutamine-hydrolyzing) activity"/>
    <property type="evidence" value="ECO:0007669"/>
    <property type="project" value="InterPro"/>
</dbReference>
<evidence type="ECO:0000256" key="4">
    <source>
        <dbReference type="ARBA" id="ARBA00022741"/>
    </source>
</evidence>
<dbReference type="Pfam" id="PF02540">
    <property type="entry name" value="NAD_synthase"/>
    <property type="match status" value="1"/>
</dbReference>
<dbReference type="EMBL" id="SDMR01000017">
    <property type="protein sequence ID" value="TBT93183.1"/>
    <property type="molecule type" value="Genomic_DNA"/>
</dbReference>
<name>A0A4Q9KIF2_PROTD</name>
<dbReference type="UniPathway" id="UPA00253">
    <property type="reaction ID" value="UER00333"/>
</dbReference>
<evidence type="ECO:0000256" key="1">
    <source>
        <dbReference type="ARBA" id="ARBA00005859"/>
    </source>
</evidence>
<evidence type="ECO:0000313" key="13">
    <source>
        <dbReference type="Proteomes" id="UP000291933"/>
    </source>
</evidence>
<dbReference type="NCBIfam" id="TIGR00552">
    <property type="entry name" value="nadE"/>
    <property type="match status" value="1"/>
</dbReference>
<dbReference type="OrthoDB" id="3266517at2"/>
<evidence type="ECO:0000256" key="6">
    <source>
        <dbReference type="ARBA" id="ARBA00022842"/>
    </source>
</evidence>
<feature type="binding site" evidence="8">
    <location>
        <position position="55"/>
    </location>
    <ligand>
        <name>Mg(2+)</name>
        <dbReference type="ChEBI" id="CHEBI:18420"/>
    </ligand>
</feature>
<evidence type="ECO:0000256" key="3">
    <source>
        <dbReference type="ARBA" id="ARBA00022723"/>
    </source>
</evidence>
<dbReference type="GO" id="GO:0004359">
    <property type="term" value="F:glutaminase activity"/>
    <property type="evidence" value="ECO:0007669"/>
    <property type="project" value="InterPro"/>
</dbReference>
<reference evidence="12 13" key="1">
    <citation type="submission" date="2019-01" db="EMBL/GenBank/DDBJ databases">
        <title>Lactibacter flavus gen. nov., sp. nov., a novel bacterium of the family Propionibacteriaceae isolated from raw milk and dairy products.</title>
        <authorList>
            <person name="Huptas C."/>
            <person name="Wenning M."/>
            <person name="Breitenwieser F."/>
            <person name="Doll E."/>
            <person name="Von Neubeck M."/>
            <person name="Busse H.-J."/>
            <person name="Scherer S."/>
        </authorList>
    </citation>
    <scope>NUCLEOTIDE SEQUENCE [LARGE SCALE GENOMIC DNA]</scope>
    <source>
        <strain evidence="12 13">DSM 22130</strain>
    </source>
</reference>
<evidence type="ECO:0000256" key="8">
    <source>
        <dbReference type="HAMAP-Rule" id="MF_00193"/>
    </source>
</evidence>
<keyword evidence="5 8" id="KW-0067">ATP-binding</keyword>
<dbReference type="InterPro" id="IPR014729">
    <property type="entry name" value="Rossmann-like_a/b/a_fold"/>
</dbReference>
<dbReference type="PANTHER" id="PTHR23090:SF7">
    <property type="entry name" value="NH(3)-DEPENDENT NAD(+) SYNTHETASE"/>
    <property type="match status" value="1"/>
</dbReference>
<evidence type="ECO:0000256" key="10">
    <source>
        <dbReference type="RuleBase" id="RU003812"/>
    </source>
</evidence>
<keyword evidence="2 8" id="KW-0436">Ligase</keyword>
<keyword evidence="3 8" id="KW-0479">Metal-binding</keyword>
<feature type="binding site" evidence="8">
    <location>
        <position position="185"/>
    </location>
    <ligand>
        <name>deamido-NAD(+)</name>
        <dbReference type="ChEBI" id="CHEBI:58437"/>
        <note>ligand shared between two neighboring subunits</note>
    </ligand>
</feature>
<comment type="similarity">
    <text evidence="1 8 9">Belongs to the NAD synthetase family.</text>
</comment>
<dbReference type="GO" id="GO:0005524">
    <property type="term" value="F:ATP binding"/>
    <property type="evidence" value="ECO:0007669"/>
    <property type="project" value="UniProtKB-UniRule"/>
</dbReference>
<organism evidence="12 13">
    <name type="scientific">Propioniciclava tarda</name>
    <dbReference type="NCBI Taxonomy" id="433330"/>
    <lineage>
        <taxon>Bacteria</taxon>
        <taxon>Bacillati</taxon>
        <taxon>Actinomycetota</taxon>
        <taxon>Actinomycetes</taxon>
        <taxon>Propionibacteriales</taxon>
        <taxon>Propionibacteriaceae</taxon>
        <taxon>Propioniciclava</taxon>
    </lineage>
</organism>
<dbReference type="InterPro" id="IPR022310">
    <property type="entry name" value="NAD/GMP_synthase"/>
</dbReference>
<dbReference type="GO" id="GO:0005737">
    <property type="term" value="C:cytoplasm"/>
    <property type="evidence" value="ECO:0007669"/>
    <property type="project" value="InterPro"/>
</dbReference>
<dbReference type="GO" id="GO:0008795">
    <property type="term" value="F:NAD+ synthase activity"/>
    <property type="evidence" value="ECO:0007669"/>
    <property type="project" value="UniProtKB-UniRule"/>
</dbReference>
<dbReference type="HAMAP" id="MF_00193">
    <property type="entry name" value="NadE_ammonia_dep"/>
    <property type="match status" value="1"/>
</dbReference>
<gene>
    <name evidence="8" type="primary">nadE</name>
    <name evidence="12" type="ORF">ET996_12105</name>
</gene>
<dbReference type="CDD" id="cd00553">
    <property type="entry name" value="NAD_synthase"/>
    <property type="match status" value="1"/>
</dbReference>
<dbReference type="PANTHER" id="PTHR23090">
    <property type="entry name" value="NH 3 /GLUTAMINE-DEPENDENT NAD + SYNTHETASE"/>
    <property type="match status" value="1"/>
</dbReference>
<dbReference type="GO" id="GO:0046872">
    <property type="term" value="F:metal ion binding"/>
    <property type="evidence" value="ECO:0007669"/>
    <property type="project" value="UniProtKB-KW"/>
</dbReference>
<sequence>MNRALQQRIARELEVTDAATFDAAGQVELRVGFLADYLKTTGAKGYVLGISGGVDSSLGGRLAQLACERVRASGGDATFIAMRLPYRVQADESDAQRALAFIKPDETLTVNIAPAVDGMWAQLTEAGLVVSTDKDDFVKGNVKARQRMIAQFTVAGARGMLVIGTDQAAEAVVGFFTKFGDGAADLTPLTGLPKRRVKELARFLGAAESVVEKVPTADLEDDKPLIADEVALGVRYAAVDDYLEGRPVSEADEKVITGWYVRTQHKRHVPVTPGTDVAAWRSTS</sequence>
<evidence type="ECO:0000259" key="11">
    <source>
        <dbReference type="Pfam" id="PF02540"/>
    </source>
</evidence>
<feature type="binding site" evidence="8">
    <location>
        <position position="170"/>
    </location>
    <ligand>
        <name>Mg(2+)</name>
        <dbReference type="ChEBI" id="CHEBI:18420"/>
    </ligand>
</feature>
<protein>
    <recommendedName>
        <fullName evidence="8 10">NH(3)-dependent NAD(+) synthetase</fullName>
        <ecNumber evidence="8 10">6.3.1.5</ecNumber>
    </recommendedName>
</protein>
<dbReference type="SUPFAM" id="SSF52402">
    <property type="entry name" value="Adenine nucleotide alpha hydrolases-like"/>
    <property type="match status" value="1"/>
</dbReference>
<comment type="catalytic activity">
    <reaction evidence="8 10">
        <text>deamido-NAD(+) + NH4(+) + ATP = AMP + diphosphate + NAD(+) + H(+)</text>
        <dbReference type="Rhea" id="RHEA:21188"/>
        <dbReference type="ChEBI" id="CHEBI:15378"/>
        <dbReference type="ChEBI" id="CHEBI:28938"/>
        <dbReference type="ChEBI" id="CHEBI:30616"/>
        <dbReference type="ChEBI" id="CHEBI:33019"/>
        <dbReference type="ChEBI" id="CHEBI:57540"/>
        <dbReference type="ChEBI" id="CHEBI:58437"/>
        <dbReference type="ChEBI" id="CHEBI:456215"/>
        <dbReference type="EC" id="6.3.1.5"/>
    </reaction>
</comment>
<keyword evidence="4 8" id="KW-0547">Nucleotide-binding</keyword>
<dbReference type="AlphaFoldDB" id="A0A4Q9KIF2"/>
<accession>A0A4Q9KIF2</accession>
<comment type="caution">
    <text evidence="12">The sequence shown here is derived from an EMBL/GenBank/DDBJ whole genome shotgun (WGS) entry which is preliminary data.</text>
</comment>
<dbReference type="GO" id="GO:0009435">
    <property type="term" value="P:NAD+ biosynthetic process"/>
    <property type="evidence" value="ECO:0007669"/>
    <property type="project" value="UniProtKB-UniRule"/>
</dbReference>
<evidence type="ECO:0000256" key="7">
    <source>
        <dbReference type="ARBA" id="ARBA00023027"/>
    </source>
</evidence>
<dbReference type="NCBIfam" id="NF001979">
    <property type="entry name" value="PRK00768.1"/>
    <property type="match status" value="1"/>
</dbReference>
<comment type="function">
    <text evidence="8">Catalyzes the ATP-dependent amidation of deamido-NAD to form NAD. Uses ammonia as a nitrogen source.</text>
</comment>
<proteinExistence type="inferred from homology"/>
<feature type="binding site" evidence="8">
    <location>
        <begin position="49"/>
        <end position="56"/>
    </location>
    <ligand>
        <name>ATP</name>
        <dbReference type="ChEBI" id="CHEBI:30616"/>
    </ligand>
</feature>
<keyword evidence="13" id="KW-1185">Reference proteome</keyword>
<keyword evidence="7 8" id="KW-0520">NAD</keyword>
<dbReference type="RefSeq" id="WP_131172820.1">
    <property type="nucleotide sequence ID" value="NZ_FXTL01000017.1"/>
</dbReference>
<dbReference type="Proteomes" id="UP000291933">
    <property type="component" value="Unassembled WGS sequence"/>
</dbReference>
<feature type="binding site" evidence="8">
    <location>
        <position position="165"/>
    </location>
    <ligand>
        <name>ATP</name>
        <dbReference type="ChEBI" id="CHEBI:30616"/>
    </ligand>
</feature>
<keyword evidence="6 8" id="KW-0460">Magnesium</keyword>
<feature type="binding site" description="in other chain" evidence="8">
    <location>
        <begin position="265"/>
        <end position="266"/>
    </location>
    <ligand>
        <name>deamido-NAD(+)</name>
        <dbReference type="ChEBI" id="CHEBI:58437"/>
        <note>ligand shared between two neighboring subunits</note>
    </ligand>
</feature>
<feature type="domain" description="NAD/GMP synthase" evidence="11">
    <location>
        <begin position="29"/>
        <end position="270"/>
    </location>
</feature>
<evidence type="ECO:0000313" key="12">
    <source>
        <dbReference type="EMBL" id="TBT93183.1"/>
    </source>
</evidence>
<feature type="binding site" evidence="8">
    <location>
        <position position="216"/>
    </location>
    <ligand>
        <name>ATP</name>
        <dbReference type="ChEBI" id="CHEBI:30616"/>
    </ligand>
</feature>
<evidence type="ECO:0000256" key="5">
    <source>
        <dbReference type="ARBA" id="ARBA00022840"/>
    </source>
</evidence>
<comment type="pathway">
    <text evidence="8">Cofactor biosynthesis; NAD(+) biosynthesis; NAD(+) from deamido-NAD(+) (ammonia route): step 1/1.</text>
</comment>
<evidence type="ECO:0000256" key="9">
    <source>
        <dbReference type="RuleBase" id="RU003811"/>
    </source>
</evidence>
<dbReference type="EC" id="6.3.1.5" evidence="8 10"/>
<dbReference type="InterPro" id="IPR022926">
    <property type="entry name" value="NH(3)-dep_NAD(+)_synth"/>
</dbReference>
<comment type="subunit">
    <text evidence="8">Homodimer.</text>
</comment>
<dbReference type="Gene3D" id="3.40.50.620">
    <property type="entry name" value="HUPs"/>
    <property type="match status" value="1"/>
</dbReference>
<feature type="binding site" evidence="8">
    <location>
        <position position="194"/>
    </location>
    <ligand>
        <name>ATP</name>
        <dbReference type="ChEBI" id="CHEBI:30616"/>
    </ligand>
</feature>
<evidence type="ECO:0000256" key="2">
    <source>
        <dbReference type="ARBA" id="ARBA00022598"/>
    </source>
</evidence>
<feature type="binding site" description="in other chain" evidence="8">
    <location>
        <position position="145"/>
    </location>
    <ligand>
        <name>deamido-NAD(+)</name>
        <dbReference type="ChEBI" id="CHEBI:58437"/>
        <note>ligand shared between two neighboring subunits</note>
    </ligand>
</feature>
<dbReference type="InterPro" id="IPR003694">
    <property type="entry name" value="NAD_synthase"/>
</dbReference>